<keyword evidence="14" id="KW-0539">Nucleus</keyword>
<evidence type="ECO:0000256" key="10">
    <source>
        <dbReference type="ARBA" id="ARBA00022842"/>
    </source>
</evidence>
<keyword evidence="11 14" id="KW-0630">Potassium</keyword>
<evidence type="ECO:0000256" key="14">
    <source>
        <dbReference type="HAMAP-Rule" id="MF_03215"/>
    </source>
</evidence>
<feature type="binding site" evidence="14">
    <location>
        <begin position="256"/>
        <end position="261"/>
    </location>
    <ligand>
        <name>ATP</name>
        <dbReference type="ChEBI" id="CHEBI:30616"/>
    </ligand>
</feature>
<evidence type="ECO:0000313" key="18">
    <source>
        <dbReference type="EMBL" id="PSC68911.1"/>
    </source>
</evidence>
<feature type="binding site" evidence="14">
    <location>
        <position position="320"/>
    </location>
    <ligand>
        <name>K(+)</name>
        <dbReference type="ChEBI" id="CHEBI:29103"/>
    </ligand>
</feature>
<evidence type="ECO:0000256" key="1">
    <source>
        <dbReference type="ARBA" id="ARBA00005380"/>
    </source>
</evidence>
<feature type="binding site" evidence="14">
    <location>
        <begin position="289"/>
        <end position="290"/>
    </location>
    <ligand>
        <name>ATP</name>
        <dbReference type="ChEBI" id="CHEBI:30616"/>
    </ligand>
</feature>
<protein>
    <recommendedName>
        <fullName evidence="3 14">Ribokinase</fullName>
        <shortName evidence="14">RK</shortName>
        <ecNumber evidence="2 14">2.7.1.15</ecNumber>
    </recommendedName>
</protein>
<feature type="binding site" evidence="14">
    <location>
        <position position="220"/>
    </location>
    <ligand>
        <name>ATP</name>
        <dbReference type="ChEBI" id="CHEBI:30616"/>
    </ligand>
</feature>
<dbReference type="InterPro" id="IPR002139">
    <property type="entry name" value="Ribo/fructo_kinase"/>
</dbReference>
<evidence type="ECO:0000256" key="5">
    <source>
        <dbReference type="ARBA" id="ARBA00022679"/>
    </source>
</evidence>
<evidence type="ECO:0000256" key="2">
    <source>
        <dbReference type="ARBA" id="ARBA00012035"/>
    </source>
</evidence>
<dbReference type="PANTHER" id="PTHR10584">
    <property type="entry name" value="SUGAR KINASE"/>
    <property type="match status" value="1"/>
</dbReference>
<dbReference type="GO" id="GO:0005737">
    <property type="term" value="C:cytoplasm"/>
    <property type="evidence" value="ECO:0007669"/>
    <property type="project" value="UniProtKB-SubCell"/>
</dbReference>
<name>A0A2P6V495_9CHLO</name>
<dbReference type="GO" id="GO:0005634">
    <property type="term" value="C:nucleus"/>
    <property type="evidence" value="ECO:0007669"/>
    <property type="project" value="UniProtKB-SubCell"/>
</dbReference>
<dbReference type="PRINTS" id="PR00990">
    <property type="entry name" value="RIBOKINASE"/>
</dbReference>
<keyword evidence="6 14" id="KW-0479">Metal-binding</keyword>
<comment type="similarity">
    <text evidence="14">Belongs to the carbohydrate kinase PfkB family. Ribokinase subfamily.</text>
</comment>
<keyword evidence="15" id="KW-0732">Signal</keyword>
<dbReference type="SUPFAM" id="SSF53613">
    <property type="entry name" value="Ribokinase-like"/>
    <property type="match status" value="1"/>
</dbReference>
<dbReference type="Gene3D" id="3.40.1190.20">
    <property type="match status" value="1"/>
</dbReference>
<comment type="pathway">
    <text evidence="14">Carbohydrate metabolism; D-ribose degradation; D-ribose 5-phosphate from beta-D-ribopyranose: step 2/2.</text>
</comment>
<feature type="signal peptide" evidence="15">
    <location>
        <begin position="1"/>
        <end position="24"/>
    </location>
</feature>
<feature type="domain" description="Carbohydrate kinase PfkB" evidence="16">
    <location>
        <begin position="32"/>
        <end position="331"/>
    </location>
</feature>
<keyword evidence="4 14" id="KW-0963">Cytoplasm</keyword>
<evidence type="ECO:0000256" key="6">
    <source>
        <dbReference type="ARBA" id="ARBA00022723"/>
    </source>
</evidence>
<dbReference type="InterPro" id="IPR011877">
    <property type="entry name" value="Ribokinase"/>
</dbReference>
<dbReference type="InterPro" id="IPR036237">
    <property type="entry name" value="Xyl_isomerase-like_sf"/>
</dbReference>
<comment type="subcellular location">
    <subcellularLocation>
        <location evidence="14">Cytoplasm</location>
    </subcellularLocation>
    <subcellularLocation>
        <location evidence="14">Nucleus</location>
    </subcellularLocation>
</comment>
<dbReference type="EC" id="2.7.1.15" evidence="2 14"/>
<dbReference type="Pfam" id="PF00294">
    <property type="entry name" value="PfkB"/>
    <property type="match status" value="1"/>
</dbReference>
<evidence type="ECO:0000256" key="12">
    <source>
        <dbReference type="ARBA" id="ARBA00023235"/>
    </source>
</evidence>
<comment type="function">
    <text evidence="14">Catalyzes the phosphorylation of ribose at O-5 in a reaction requiring ATP and magnesium. The resulting D-ribose-5-phosphate can then be used either for sythesis of nucleotides, histidine, and tryptophan, or as a component of the pentose phosphate pathway.</text>
</comment>
<feature type="binding site" evidence="14">
    <location>
        <position position="284"/>
    </location>
    <ligand>
        <name>K(+)</name>
        <dbReference type="ChEBI" id="CHEBI:29103"/>
    </ligand>
</feature>
<dbReference type="Pfam" id="PF01261">
    <property type="entry name" value="AP_endonuc_2"/>
    <property type="match status" value="1"/>
</dbReference>
<dbReference type="Proteomes" id="UP000239649">
    <property type="component" value="Unassembled WGS sequence"/>
</dbReference>
<evidence type="ECO:0000259" key="17">
    <source>
        <dbReference type="Pfam" id="PF01261"/>
    </source>
</evidence>
<keyword evidence="5 14" id="KW-0808">Transferase</keyword>
<reference evidence="18 19" key="1">
    <citation type="journal article" date="2018" name="Plant J.">
        <title>Genome sequences of Chlorella sorokiniana UTEX 1602 and Micractinium conductrix SAG 241.80: implications to maltose excretion by a green alga.</title>
        <authorList>
            <person name="Arriola M.B."/>
            <person name="Velmurugan N."/>
            <person name="Zhang Y."/>
            <person name="Plunkett M.H."/>
            <person name="Hondzo H."/>
            <person name="Barney B.M."/>
        </authorList>
    </citation>
    <scope>NUCLEOTIDE SEQUENCE [LARGE SCALE GENOMIC DNA]</scope>
    <source>
        <strain evidence="18 19">SAG 241.80</strain>
    </source>
</reference>
<proteinExistence type="inferred from homology"/>
<evidence type="ECO:0000256" key="9">
    <source>
        <dbReference type="ARBA" id="ARBA00022840"/>
    </source>
</evidence>
<comment type="caution">
    <text evidence="14">Lacks conserved residue(s) required for the propagation of feature annotation.</text>
</comment>
<evidence type="ECO:0000313" key="19">
    <source>
        <dbReference type="Proteomes" id="UP000239649"/>
    </source>
</evidence>
<keyword evidence="19" id="KW-1185">Reference proteome</keyword>
<dbReference type="AlphaFoldDB" id="A0A2P6V495"/>
<dbReference type="HAMAP" id="MF_01987">
    <property type="entry name" value="Ribokinase"/>
    <property type="match status" value="1"/>
</dbReference>
<feature type="binding site" evidence="14">
    <location>
        <position position="329"/>
    </location>
    <ligand>
        <name>K(+)</name>
        <dbReference type="ChEBI" id="CHEBI:29103"/>
    </ligand>
</feature>
<dbReference type="InterPro" id="IPR029056">
    <property type="entry name" value="Ribokinase-like"/>
</dbReference>
<organism evidence="18 19">
    <name type="scientific">Micractinium conductrix</name>
    <dbReference type="NCBI Taxonomy" id="554055"/>
    <lineage>
        <taxon>Eukaryota</taxon>
        <taxon>Viridiplantae</taxon>
        <taxon>Chlorophyta</taxon>
        <taxon>core chlorophytes</taxon>
        <taxon>Trebouxiophyceae</taxon>
        <taxon>Chlorellales</taxon>
        <taxon>Chlorellaceae</taxon>
        <taxon>Chlorella clade</taxon>
        <taxon>Micractinium</taxon>
    </lineage>
</organism>
<feature type="chain" id="PRO_5015143564" description="Ribokinase" evidence="15">
    <location>
        <begin position="25"/>
        <end position="735"/>
    </location>
</feature>
<evidence type="ECO:0000256" key="4">
    <source>
        <dbReference type="ARBA" id="ARBA00022490"/>
    </source>
</evidence>
<dbReference type="InterPro" id="IPR002173">
    <property type="entry name" value="Carboh/pur_kinase_PfkB_CS"/>
</dbReference>
<dbReference type="InterPro" id="IPR001998">
    <property type="entry name" value="Xylose_isomerase"/>
</dbReference>
<keyword evidence="13 14" id="KW-0119">Carbohydrate metabolism</keyword>
<dbReference type="GO" id="GO:0046872">
    <property type="term" value="F:metal ion binding"/>
    <property type="evidence" value="ECO:0007669"/>
    <property type="project" value="UniProtKB-KW"/>
</dbReference>
<dbReference type="CDD" id="cd01174">
    <property type="entry name" value="ribokinase"/>
    <property type="match status" value="1"/>
</dbReference>
<feature type="binding site" evidence="14">
    <location>
        <position position="325"/>
    </location>
    <ligand>
        <name>K(+)</name>
        <dbReference type="ChEBI" id="CHEBI:29103"/>
    </ligand>
</feature>
<keyword evidence="9 14" id="KW-0067">ATP-binding</keyword>
<dbReference type="GO" id="GO:0009045">
    <property type="term" value="F:xylose isomerase activity"/>
    <property type="evidence" value="ECO:0007669"/>
    <property type="project" value="InterPro"/>
</dbReference>
<keyword evidence="12 18" id="KW-0413">Isomerase</keyword>
<feature type="binding site" evidence="14">
    <location>
        <begin position="40"/>
        <end position="42"/>
    </location>
    <ligand>
        <name>substrate</name>
    </ligand>
</feature>
<dbReference type="Gene3D" id="3.20.20.150">
    <property type="entry name" value="Divalent-metal-dependent TIM barrel enzymes"/>
    <property type="match status" value="1"/>
</dbReference>
<sequence>MTARLAQLSVLLALLLAMSSHVHASQQQQLLSILTVGSLNVDIIVSVDRLPERGETITARSPATTTALGGKGANQAVAAARLAAGTGRISRFVGRFGADGYAAWLERELVSEGVDVSGCGRAPDLPSGQGLVLLEADGHATSIVVGGSNTAFAQEKPAVLAHLMQGTGVVLLQREVPEHVNEAVAAAAAAAGVPVMLDVGGEDRPISNALLKKVDYLCPNESELARITGMPADDEAQVLAAVAALQARGARGVLATLGARGALLMGADGAVLRQPPLSAGPLVDTTAAGDAFRAAFAVALVEGRPLQECLRFAAAAGGIAVTRLGAAPSLPRRAEATALAGFSSDAGAAPAGSCCAGRTCGAAAASAQPAAAAATSGAAAGGPAAGTPAELPPVECPYRFASRLNSMRARRDLAGRGDGGDDVAGWVKRQSRIQGLSLVDFNHPQHTATLKTPKKARALLEGAGLAAGAICMRFPEDTFGAGAFTNPDPSVRKQALALAVDGCRWAAQLGARDLIVWPQFDGYDYHFQADYQAAWQRAAESYRALADACPPGVRVSIEWKGTDEASRWAIVPNTAAALLLVREVDRPNFGVTLDYGHLLMAGENPAQSVAMAGAAGKLFGVQLNDAHVRLGAEDGLAFGSVHATGALELVAWLQKVRFDGHIYWDTFPRQEDPVREAEYNIRRFRALWSRAARLAAAGIDAAAQRHDALAALEVLEREEGTAGAGGVGSSGAPAA</sequence>
<feature type="binding site" evidence="14">
    <location>
        <position position="286"/>
    </location>
    <ligand>
        <name>K(+)</name>
        <dbReference type="ChEBI" id="CHEBI:29103"/>
    </ligand>
</feature>
<comment type="cofactor">
    <cofactor evidence="14">
        <name>Mg(2+)</name>
        <dbReference type="ChEBI" id="CHEBI:18420"/>
    </cofactor>
    <text evidence="14">Requires a divalent cation, most likely magnesium in vivo, as an electrophilic catalyst to aid phosphoryl group transfer. It is the chelate of the metal and the nucleotide that is the actual substrate.</text>
</comment>
<evidence type="ECO:0000256" key="7">
    <source>
        <dbReference type="ARBA" id="ARBA00022741"/>
    </source>
</evidence>
<accession>A0A2P6V495</accession>
<comment type="similarity">
    <text evidence="1">Belongs to the carbohydrate kinase pfkB family.</text>
</comment>
<evidence type="ECO:0000256" key="11">
    <source>
        <dbReference type="ARBA" id="ARBA00022958"/>
    </source>
</evidence>
<dbReference type="PROSITE" id="PS00584">
    <property type="entry name" value="PFKB_KINASES_2"/>
    <property type="match status" value="1"/>
</dbReference>
<feature type="binding site" evidence="14">
    <location>
        <position position="323"/>
    </location>
    <ligand>
        <name>K(+)</name>
        <dbReference type="ChEBI" id="CHEBI:29103"/>
    </ligand>
</feature>
<keyword evidence="10 14" id="KW-0460">Magnesium</keyword>
<comment type="caution">
    <text evidence="18">The sequence shown here is derived from an EMBL/GenBank/DDBJ whole genome shotgun (WGS) entry which is preliminary data.</text>
</comment>
<evidence type="ECO:0000259" key="16">
    <source>
        <dbReference type="Pfam" id="PF00294"/>
    </source>
</evidence>
<dbReference type="InterPro" id="IPR013022">
    <property type="entry name" value="Xyl_isomerase-like_TIM-brl"/>
</dbReference>
<dbReference type="UniPathway" id="UPA00916">
    <property type="reaction ID" value="UER00889"/>
</dbReference>
<feature type="binding site" evidence="14">
    <location>
        <begin position="70"/>
        <end position="74"/>
    </location>
    <ligand>
        <name>substrate</name>
    </ligand>
</feature>
<evidence type="ECO:0000256" key="15">
    <source>
        <dbReference type="SAM" id="SignalP"/>
    </source>
</evidence>
<evidence type="ECO:0000256" key="8">
    <source>
        <dbReference type="ARBA" id="ARBA00022777"/>
    </source>
</evidence>
<dbReference type="SUPFAM" id="SSF51658">
    <property type="entry name" value="Xylose isomerase-like"/>
    <property type="match status" value="1"/>
</dbReference>
<dbReference type="EMBL" id="LHPF02000032">
    <property type="protein sequence ID" value="PSC68911.1"/>
    <property type="molecule type" value="Genomic_DNA"/>
</dbReference>
<dbReference type="OrthoDB" id="415590at2759"/>
<feature type="domain" description="Xylose isomerase-like TIM barrel" evidence="17">
    <location>
        <begin position="446"/>
        <end position="685"/>
    </location>
</feature>
<dbReference type="GO" id="GO:0005524">
    <property type="term" value="F:ATP binding"/>
    <property type="evidence" value="ECO:0007669"/>
    <property type="project" value="UniProtKB-UniRule"/>
</dbReference>
<dbReference type="GO" id="GO:0019303">
    <property type="term" value="P:D-ribose catabolic process"/>
    <property type="evidence" value="ECO:0007669"/>
    <property type="project" value="UniProtKB-UniRule"/>
</dbReference>
<keyword evidence="7 14" id="KW-0547">Nucleotide-binding</keyword>
<dbReference type="PANTHER" id="PTHR10584:SF166">
    <property type="entry name" value="RIBOKINASE"/>
    <property type="match status" value="1"/>
</dbReference>
<dbReference type="InterPro" id="IPR011611">
    <property type="entry name" value="PfkB_dom"/>
</dbReference>
<dbReference type="PROSITE" id="PS51415">
    <property type="entry name" value="XYLOSE_ISOMERASE"/>
    <property type="match status" value="1"/>
</dbReference>
<gene>
    <name evidence="18" type="ORF">C2E20_7608</name>
</gene>
<feature type="binding site" evidence="14">
    <location>
        <position position="290"/>
    </location>
    <ligand>
        <name>substrate</name>
    </ligand>
</feature>
<comment type="activity regulation">
    <text evidence="14">Activated by a monovalent cation that binds near, but not in, the active site. The most likely occupant of the site in vivo is potassium. Ion binding induces a conformational change that may alter substrate affinity.</text>
</comment>
<feature type="binding site" evidence="14">
    <location>
        <position position="175"/>
    </location>
    <ligand>
        <name>substrate</name>
    </ligand>
</feature>
<dbReference type="STRING" id="554055.A0A2P6V495"/>
<feature type="active site" description="Proton acceptor" evidence="14">
    <location>
        <position position="290"/>
    </location>
</feature>
<evidence type="ECO:0000256" key="13">
    <source>
        <dbReference type="ARBA" id="ARBA00023277"/>
    </source>
</evidence>
<evidence type="ECO:0000256" key="3">
    <source>
        <dbReference type="ARBA" id="ARBA00016943"/>
    </source>
</evidence>
<comment type="catalytic activity">
    <reaction evidence="14">
        <text>D-ribose + ATP = D-ribose 5-phosphate + ADP + H(+)</text>
        <dbReference type="Rhea" id="RHEA:13697"/>
        <dbReference type="ChEBI" id="CHEBI:15378"/>
        <dbReference type="ChEBI" id="CHEBI:30616"/>
        <dbReference type="ChEBI" id="CHEBI:47013"/>
        <dbReference type="ChEBI" id="CHEBI:78346"/>
        <dbReference type="ChEBI" id="CHEBI:456216"/>
        <dbReference type="EC" id="2.7.1.15"/>
    </reaction>
</comment>
<dbReference type="GO" id="GO:0004747">
    <property type="term" value="F:ribokinase activity"/>
    <property type="evidence" value="ECO:0007669"/>
    <property type="project" value="UniProtKB-UniRule"/>
</dbReference>
<comment type="subunit">
    <text evidence="14">Homodimer.</text>
</comment>
<keyword evidence="8 14" id="KW-0418">Kinase</keyword>